<keyword evidence="3" id="KW-1185">Reference proteome</keyword>
<sequence length="53" mass="5436">MSNFLKQIAPFALNVVAAASTALVMLGSLILAPLILAGVWLANQCAADPRVVA</sequence>
<dbReference type="AlphaFoldDB" id="A0A1Y6D525"/>
<organism evidence="2 3">
    <name type="scientific">Methylomagnum ishizawai</name>
    <dbReference type="NCBI Taxonomy" id="1760988"/>
    <lineage>
        <taxon>Bacteria</taxon>
        <taxon>Pseudomonadati</taxon>
        <taxon>Pseudomonadota</taxon>
        <taxon>Gammaproteobacteria</taxon>
        <taxon>Methylococcales</taxon>
        <taxon>Methylococcaceae</taxon>
        <taxon>Methylomagnum</taxon>
    </lineage>
</organism>
<proteinExistence type="predicted"/>
<accession>A0A1Y6D525</accession>
<protein>
    <submittedName>
        <fullName evidence="2">Uncharacterized protein</fullName>
    </submittedName>
</protein>
<evidence type="ECO:0000256" key="1">
    <source>
        <dbReference type="SAM" id="Phobius"/>
    </source>
</evidence>
<feature type="transmembrane region" description="Helical" evidence="1">
    <location>
        <begin position="12"/>
        <end position="41"/>
    </location>
</feature>
<dbReference type="EMBL" id="FXAM01000004">
    <property type="protein sequence ID" value="SMF97777.1"/>
    <property type="molecule type" value="Genomic_DNA"/>
</dbReference>
<evidence type="ECO:0000313" key="2">
    <source>
        <dbReference type="EMBL" id="SMF97777.1"/>
    </source>
</evidence>
<evidence type="ECO:0000313" key="3">
    <source>
        <dbReference type="Proteomes" id="UP000192923"/>
    </source>
</evidence>
<keyword evidence="1" id="KW-1133">Transmembrane helix</keyword>
<gene>
    <name evidence="2" type="ORF">SAMN02949497_0034</name>
</gene>
<reference evidence="2 3" key="1">
    <citation type="submission" date="2016-12" db="EMBL/GenBank/DDBJ databases">
        <authorList>
            <person name="Song W.-J."/>
            <person name="Kurnit D.M."/>
        </authorList>
    </citation>
    <scope>NUCLEOTIDE SEQUENCE [LARGE SCALE GENOMIC DNA]</scope>
    <source>
        <strain evidence="2 3">175</strain>
    </source>
</reference>
<keyword evidence="1" id="KW-0472">Membrane</keyword>
<dbReference type="RefSeq" id="WP_176225422.1">
    <property type="nucleotide sequence ID" value="NZ_FXAM01000004.1"/>
</dbReference>
<dbReference type="Proteomes" id="UP000192923">
    <property type="component" value="Unassembled WGS sequence"/>
</dbReference>
<name>A0A1Y6D525_9GAMM</name>
<keyword evidence="1" id="KW-0812">Transmembrane</keyword>